<dbReference type="EMBL" id="JADZGI010000001">
    <property type="protein sequence ID" value="MBH0111842.1"/>
    <property type="molecule type" value="Genomic_DNA"/>
</dbReference>
<evidence type="ECO:0000313" key="3">
    <source>
        <dbReference type="Proteomes" id="UP000617634"/>
    </source>
</evidence>
<name>A0A931H9Q6_9SPHN</name>
<dbReference type="RefSeq" id="WP_197160498.1">
    <property type="nucleotide sequence ID" value="NZ_JADZGI010000001.1"/>
</dbReference>
<dbReference type="Proteomes" id="UP000617634">
    <property type="component" value="Unassembled WGS sequence"/>
</dbReference>
<protein>
    <submittedName>
        <fullName evidence="2">Uncharacterized protein</fullName>
    </submittedName>
</protein>
<evidence type="ECO:0000256" key="1">
    <source>
        <dbReference type="SAM" id="Phobius"/>
    </source>
</evidence>
<proteinExistence type="predicted"/>
<keyword evidence="3" id="KW-1185">Reference proteome</keyword>
<organism evidence="2 3">
    <name type="scientific">Novosphingobium aureum</name>
    <dbReference type="NCBI Taxonomy" id="2792964"/>
    <lineage>
        <taxon>Bacteria</taxon>
        <taxon>Pseudomonadati</taxon>
        <taxon>Pseudomonadota</taxon>
        <taxon>Alphaproteobacteria</taxon>
        <taxon>Sphingomonadales</taxon>
        <taxon>Sphingomonadaceae</taxon>
        <taxon>Novosphingobium</taxon>
    </lineage>
</organism>
<comment type="caution">
    <text evidence="2">The sequence shown here is derived from an EMBL/GenBank/DDBJ whole genome shotgun (WGS) entry which is preliminary data.</text>
</comment>
<gene>
    <name evidence="2" type="ORF">I5E68_02600</name>
</gene>
<keyword evidence="1" id="KW-0472">Membrane</keyword>
<feature type="transmembrane region" description="Helical" evidence="1">
    <location>
        <begin position="181"/>
        <end position="214"/>
    </location>
</feature>
<keyword evidence="1" id="KW-1133">Transmembrane helix</keyword>
<reference evidence="2" key="1">
    <citation type="submission" date="2020-11" db="EMBL/GenBank/DDBJ databases">
        <title>Novosphingobium aureum sp. nov., a marine bacterium isolated from sediment of a salt flat.</title>
        <authorList>
            <person name="Yoo Y."/>
            <person name="Kim J.-J."/>
        </authorList>
    </citation>
    <scope>NUCLEOTIDE SEQUENCE</scope>
    <source>
        <strain evidence="2">YJ-S2-02</strain>
    </source>
</reference>
<evidence type="ECO:0000313" key="2">
    <source>
        <dbReference type="EMBL" id="MBH0111842.1"/>
    </source>
</evidence>
<sequence length="252" mass="29152">MNDLSRDEQNELIQLMFEPEGDFHAFVMQHDLNHAQPNGLWTIIVSLGTLLERKSVIKEFPSGAPADRDWIINMLAGSRLWLRLEEAFDPFDRAVRRTEYDWSEIETFGARDAISEMTDDNVATRLKGFLAPAPRDPDGIEQRLAYQDFVKRWDAGNLEVFVDRGLAVQSYQLSRSIWTTVLPLTFFVGLIAFIPVMIFVGFWWGLLVLALAILSRKMLTNKADAWVRKEALADRTRYRWFTARGVVWARLR</sequence>
<accession>A0A931H9Q6</accession>
<keyword evidence="1" id="KW-0812">Transmembrane</keyword>
<dbReference type="AlphaFoldDB" id="A0A931H9Q6"/>